<organism evidence="3 4">
    <name type="scientific">Faecalispora sporosphaeroides</name>
    <dbReference type="NCBI Taxonomy" id="1549"/>
    <lineage>
        <taxon>Bacteria</taxon>
        <taxon>Bacillati</taxon>
        <taxon>Bacillota</taxon>
        <taxon>Clostridia</taxon>
        <taxon>Eubacteriales</taxon>
        <taxon>Oscillospiraceae</taxon>
        <taxon>Faecalispora</taxon>
    </lineage>
</organism>
<dbReference type="EMBL" id="SVNY01000007">
    <property type="protein sequence ID" value="MBE6834399.1"/>
    <property type="molecule type" value="Genomic_DNA"/>
</dbReference>
<feature type="region of interest" description="Disordered" evidence="1">
    <location>
        <begin position="1"/>
        <end position="82"/>
    </location>
</feature>
<reference evidence="3" key="1">
    <citation type="submission" date="2019-04" db="EMBL/GenBank/DDBJ databases">
        <title>Evolution of Biomass-Degrading Anaerobic Consortia Revealed by Metagenomics.</title>
        <authorList>
            <person name="Peng X."/>
        </authorList>
    </citation>
    <scope>NUCLEOTIDE SEQUENCE</scope>
    <source>
        <strain evidence="3">SIG551</strain>
    </source>
</reference>
<dbReference type="RefSeq" id="WP_326840860.1">
    <property type="nucleotide sequence ID" value="NZ_SVNY01000007.1"/>
</dbReference>
<evidence type="ECO:0000256" key="2">
    <source>
        <dbReference type="SAM" id="Phobius"/>
    </source>
</evidence>
<evidence type="ECO:0000256" key="1">
    <source>
        <dbReference type="SAM" id="MobiDB-lite"/>
    </source>
</evidence>
<evidence type="ECO:0008006" key="5">
    <source>
        <dbReference type="Google" id="ProtNLM"/>
    </source>
</evidence>
<dbReference type="AlphaFoldDB" id="A0A928KZA8"/>
<protein>
    <recommendedName>
        <fullName evidence="5">ABC-type uncharacterized transport system domain-containing protein</fullName>
    </recommendedName>
</protein>
<gene>
    <name evidence="3" type="ORF">E7512_12635</name>
</gene>
<accession>A0A928KZA8</accession>
<name>A0A928KZA8_9FIRM</name>
<evidence type="ECO:0000313" key="3">
    <source>
        <dbReference type="EMBL" id="MBE6834399.1"/>
    </source>
</evidence>
<sequence>MSEEKKTPQGAEKPIELSAPAEGAQLPAQEAETAPKAEWLPEEQTAEAAVAEDAAKNEAEPEEDSLSAEREPNKSPRHTFGSVLSSQKLRRRGISTVFTAVFLAAVILLNVVVSMLSSRFPSINLDLSAQKTNSLTQDALKVVDAVKLPTTITILGPETDVRDNVLYSGYGFNYSQVAVLSDKIKERNSNITVKYVDLDKNPTYASELGETNLTAGCVVVSTEKRHRVLQITDLFSQQTDYTTGAASTYSMVGTALASAISQVNSEKLPVIAFATGHEEIYDTTALQSVLKNASFETVSFNILTQEIPANAQMVMLASPATDYTPQELKKLDAFLENSKLAADRSLLITFYPSQEALPNLSSFLKEWGIEVPRAVVVERDQSRVAQSDASFILTKTNVDSTITLNSDSTQYDNVVMPQSSPINLLFTSRGGVTTHALAQSYDTSYLVDSGSTEESVKNAKQQAYTTVALAQKNLSLDGTVYKQNVIVAGSSPMFAEGVINASAYGNGKYVTDLARYATGETDSNTGILVMPVQTNQVDINLSQAASVILGFGVFTVLIPLCVLAAGFVVFLKRRHL</sequence>
<dbReference type="Proteomes" id="UP000754750">
    <property type="component" value="Unassembled WGS sequence"/>
</dbReference>
<comment type="caution">
    <text evidence="3">The sequence shown here is derived from an EMBL/GenBank/DDBJ whole genome shotgun (WGS) entry which is preliminary data.</text>
</comment>
<feature type="transmembrane region" description="Helical" evidence="2">
    <location>
        <begin position="94"/>
        <end position="116"/>
    </location>
</feature>
<keyword evidence="2" id="KW-0472">Membrane</keyword>
<feature type="transmembrane region" description="Helical" evidence="2">
    <location>
        <begin position="547"/>
        <end position="571"/>
    </location>
</feature>
<evidence type="ECO:0000313" key="4">
    <source>
        <dbReference type="Proteomes" id="UP000754750"/>
    </source>
</evidence>
<keyword evidence="2" id="KW-0812">Transmembrane</keyword>
<proteinExistence type="predicted"/>
<keyword evidence="2" id="KW-1133">Transmembrane helix</keyword>